<gene>
    <name evidence="1" type="ORF">MAM1_0346c09900</name>
</gene>
<protein>
    <submittedName>
        <fullName evidence="1">Uncharacterized protein</fullName>
    </submittedName>
</protein>
<dbReference type="EMBL" id="DF836635">
    <property type="protein sequence ID" value="GAN10361.1"/>
    <property type="molecule type" value="Genomic_DNA"/>
</dbReference>
<keyword evidence="2" id="KW-1185">Reference proteome</keyword>
<dbReference type="Proteomes" id="UP000053815">
    <property type="component" value="Unassembled WGS sequence"/>
</dbReference>
<evidence type="ECO:0000313" key="2">
    <source>
        <dbReference type="Proteomes" id="UP000053815"/>
    </source>
</evidence>
<proteinExistence type="predicted"/>
<accession>A0A0C9MHW3</accession>
<name>A0A0C9MHW3_9FUNG</name>
<evidence type="ECO:0000313" key="1">
    <source>
        <dbReference type="EMBL" id="GAN10361.1"/>
    </source>
</evidence>
<organism evidence="1">
    <name type="scientific">Mucor ambiguus</name>
    <dbReference type="NCBI Taxonomy" id="91626"/>
    <lineage>
        <taxon>Eukaryota</taxon>
        <taxon>Fungi</taxon>
        <taxon>Fungi incertae sedis</taxon>
        <taxon>Mucoromycota</taxon>
        <taxon>Mucoromycotina</taxon>
        <taxon>Mucoromycetes</taxon>
        <taxon>Mucorales</taxon>
        <taxon>Mucorineae</taxon>
        <taxon>Mucoraceae</taxon>
        <taxon>Mucor</taxon>
    </lineage>
</organism>
<sequence>MMSTQLRSGKWLVVVTGACMLFLYLLYTITISQAQFAVDSSVVQLDAVRYIQDNQLLYTLHVQEPGRYGIAVSHQSSRWTEHDLSFFTAAGETVFSQLALIPEPGTLPNLSSITAVERLFMALFMHFDSIFAVDPSIHPEIDSRYKEAWQLLKRLESTLYPWIYPHWDNVFHMNN</sequence>
<reference evidence="1" key="1">
    <citation type="submission" date="2014-09" db="EMBL/GenBank/DDBJ databases">
        <title>Draft genome sequence of an oleaginous Mucoromycotina fungus Mucor ambiguus NBRC6742.</title>
        <authorList>
            <person name="Takeda I."/>
            <person name="Yamane N."/>
            <person name="Morita T."/>
            <person name="Tamano K."/>
            <person name="Machida M."/>
            <person name="Baker S."/>
            <person name="Koike H."/>
        </authorList>
    </citation>
    <scope>NUCLEOTIDE SEQUENCE</scope>
    <source>
        <strain evidence="1">NBRC 6742</strain>
    </source>
</reference>
<dbReference type="STRING" id="91626.A0A0C9MHW3"/>
<dbReference type="AlphaFoldDB" id="A0A0C9MHW3"/>